<dbReference type="Proteomes" id="UP000255024">
    <property type="component" value="Unassembled WGS sequence"/>
</dbReference>
<evidence type="ECO:0008006" key="5">
    <source>
        <dbReference type="Google" id="ProtNLM"/>
    </source>
</evidence>
<name>A0A378RMB0_MYROD</name>
<keyword evidence="4" id="KW-1185">Reference proteome</keyword>
<dbReference type="PROSITE" id="PS51257">
    <property type="entry name" value="PROKAR_LIPOPROTEIN"/>
    <property type="match status" value="1"/>
</dbReference>
<protein>
    <recommendedName>
        <fullName evidence="5">Lipoprotein</fullName>
    </recommendedName>
</protein>
<proteinExistence type="predicted"/>
<evidence type="ECO:0000256" key="2">
    <source>
        <dbReference type="SAM" id="SignalP"/>
    </source>
</evidence>
<feature type="compositionally biased region" description="Polar residues" evidence="1">
    <location>
        <begin position="27"/>
        <end position="68"/>
    </location>
</feature>
<accession>A0A378RMB0</accession>
<dbReference type="RefSeq" id="WP_115089856.1">
    <property type="nucleotide sequence ID" value="NZ_CP068107.1"/>
</dbReference>
<reference evidence="3 4" key="1">
    <citation type="submission" date="2018-06" db="EMBL/GenBank/DDBJ databases">
        <authorList>
            <consortium name="Pathogen Informatics"/>
            <person name="Doyle S."/>
        </authorList>
    </citation>
    <scope>NUCLEOTIDE SEQUENCE [LARGE SCALE GENOMIC DNA]</scope>
    <source>
        <strain evidence="3 4">NCTC11179</strain>
    </source>
</reference>
<dbReference type="AlphaFoldDB" id="A0A378RMB0"/>
<dbReference type="EMBL" id="UGQL01000001">
    <property type="protein sequence ID" value="STZ26780.1"/>
    <property type="molecule type" value="Genomic_DNA"/>
</dbReference>
<keyword evidence="2" id="KW-0732">Signal</keyword>
<feature type="chain" id="PRO_5016631558" description="Lipoprotein" evidence="2">
    <location>
        <begin position="19"/>
        <end position="103"/>
    </location>
</feature>
<evidence type="ECO:0000256" key="1">
    <source>
        <dbReference type="SAM" id="MobiDB-lite"/>
    </source>
</evidence>
<gene>
    <name evidence="3" type="ORF">NCTC11179_00307</name>
</gene>
<evidence type="ECO:0000313" key="3">
    <source>
        <dbReference type="EMBL" id="STZ26780.1"/>
    </source>
</evidence>
<feature type="signal peptide" evidence="2">
    <location>
        <begin position="1"/>
        <end position="18"/>
    </location>
</feature>
<evidence type="ECO:0000313" key="4">
    <source>
        <dbReference type="Proteomes" id="UP000255024"/>
    </source>
</evidence>
<sequence>MKKTILSSVSILALLALASCSTDNMPTEVNGGSHQQTNFNAMSTNTANDTSVQTDSIPNPIDPTSRTADNGDIAILKDKRKIINSASSAQENGDIAILKDKRK</sequence>
<feature type="region of interest" description="Disordered" evidence="1">
    <location>
        <begin position="27"/>
        <end position="70"/>
    </location>
</feature>
<organism evidence="3 4">
    <name type="scientific">Myroides odoratus</name>
    <name type="common">Flavobacterium odoratum</name>
    <dbReference type="NCBI Taxonomy" id="256"/>
    <lineage>
        <taxon>Bacteria</taxon>
        <taxon>Pseudomonadati</taxon>
        <taxon>Bacteroidota</taxon>
        <taxon>Flavobacteriia</taxon>
        <taxon>Flavobacteriales</taxon>
        <taxon>Flavobacteriaceae</taxon>
        <taxon>Myroides</taxon>
    </lineage>
</organism>